<reference evidence="2 3" key="1">
    <citation type="submission" date="2018-04" db="EMBL/GenBank/DDBJ databases">
        <title>The genome of golden apple snail Pomacea canaliculata provides insight into stress tolerance and invasive adaptation.</title>
        <authorList>
            <person name="Liu C."/>
            <person name="Liu B."/>
            <person name="Ren Y."/>
            <person name="Zhang Y."/>
            <person name="Wang H."/>
            <person name="Li S."/>
            <person name="Jiang F."/>
            <person name="Yin L."/>
            <person name="Zhang G."/>
            <person name="Qian W."/>
            <person name="Fan W."/>
        </authorList>
    </citation>
    <scope>NUCLEOTIDE SEQUENCE [LARGE SCALE GENOMIC DNA]</scope>
    <source>
        <strain evidence="2">SZHN2017</strain>
        <tissue evidence="2">Muscle</tissue>
    </source>
</reference>
<evidence type="ECO:0000313" key="2">
    <source>
        <dbReference type="EMBL" id="PVD36253.1"/>
    </source>
</evidence>
<sequence length="127" mass="14058">MKGTEKRKEEATVAGEEKDKEGGQEWMRLRGLCSKENVDEGDIKVSWKVTENRGHEIRLMYCDDQRSARGASRVSGVRTSVGATTADDSLFNGTSPPESFTPAMGQNRLTIDFVTSIAVADKRRGFK</sequence>
<dbReference type="AlphaFoldDB" id="A0A2T7PS47"/>
<organism evidence="2 3">
    <name type="scientific">Pomacea canaliculata</name>
    <name type="common">Golden apple snail</name>
    <dbReference type="NCBI Taxonomy" id="400727"/>
    <lineage>
        <taxon>Eukaryota</taxon>
        <taxon>Metazoa</taxon>
        <taxon>Spiralia</taxon>
        <taxon>Lophotrochozoa</taxon>
        <taxon>Mollusca</taxon>
        <taxon>Gastropoda</taxon>
        <taxon>Caenogastropoda</taxon>
        <taxon>Architaenioglossa</taxon>
        <taxon>Ampullarioidea</taxon>
        <taxon>Ampullariidae</taxon>
        <taxon>Pomacea</taxon>
    </lineage>
</organism>
<feature type="compositionally biased region" description="Polar residues" evidence="1">
    <location>
        <begin position="85"/>
        <end position="98"/>
    </location>
</feature>
<proteinExistence type="predicted"/>
<dbReference type="EMBL" id="PZQS01000002">
    <property type="protein sequence ID" value="PVD36253.1"/>
    <property type="molecule type" value="Genomic_DNA"/>
</dbReference>
<feature type="region of interest" description="Disordered" evidence="1">
    <location>
        <begin position="85"/>
        <end position="104"/>
    </location>
</feature>
<dbReference type="Proteomes" id="UP000245119">
    <property type="component" value="Linkage Group LG2"/>
</dbReference>
<feature type="compositionally biased region" description="Basic and acidic residues" evidence="1">
    <location>
        <begin position="1"/>
        <end position="23"/>
    </location>
</feature>
<feature type="region of interest" description="Disordered" evidence="1">
    <location>
        <begin position="1"/>
        <end position="25"/>
    </location>
</feature>
<protein>
    <submittedName>
        <fullName evidence="2">Uncharacterized protein</fullName>
    </submittedName>
</protein>
<gene>
    <name evidence="2" type="ORF">C0Q70_03231</name>
</gene>
<keyword evidence="3" id="KW-1185">Reference proteome</keyword>
<comment type="caution">
    <text evidence="2">The sequence shown here is derived from an EMBL/GenBank/DDBJ whole genome shotgun (WGS) entry which is preliminary data.</text>
</comment>
<evidence type="ECO:0000313" key="3">
    <source>
        <dbReference type="Proteomes" id="UP000245119"/>
    </source>
</evidence>
<accession>A0A2T7PS47</accession>
<name>A0A2T7PS47_POMCA</name>
<evidence type="ECO:0000256" key="1">
    <source>
        <dbReference type="SAM" id="MobiDB-lite"/>
    </source>
</evidence>